<accession>A0ABU3DI71</accession>
<reference evidence="1 2" key="1">
    <citation type="submission" date="2023-09" db="EMBL/GenBank/DDBJ databases">
        <authorList>
            <person name="Rey-Velasco X."/>
        </authorList>
    </citation>
    <scope>NUCLEOTIDE SEQUENCE [LARGE SCALE GENOMIC DNA]</scope>
    <source>
        <strain evidence="1 2">F158</strain>
    </source>
</reference>
<evidence type="ECO:0000313" key="2">
    <source>
        <dbReference type="Proteomes" id="UP001265259"/>
    </source>
</evidence>
<dbReference type="EMBL" id="JAVRHL010000003">
    <property type="protein sequence ID" value="MDT0683409.1"/>
    <property type="molecule type" value="Genomic_DNA"/>
</dbReference>
<name>A0ABU3DI71_9RHOB</name>
<evidence type="ECO:0000313" key="1">
    <source>
        <dbReference type="EMBL" id="MDT0683409.1"/>
    </source>
</evidence>
<organism evidence="1 2">
    <name type="scientific">Tropicimonas omnivorans</name>
    <dbReference type="NCBI Taxonomy" id="3075590"/>
    <lineage>
        <taxon>Bacteria</taxon>
        <taxon>Pseudomonadati</taxon>
        <taxon>Pseudomonadota</taxon>
        <taxon>Alphaproteobacteria</taxon>
        <taxon>Rhodobacterales</taxon>
        <taxon>Roseobacteraceae</taxon>
        <taxon>Tropicimonas</taxon>
    </lineage>
</organism>
<gene>
    <name evidence="1" type="ORF">RM543_11990</name>
</gene>
<comment type="caution">
    <text evidence="1">The sequence shown here is derived from an EMBL/GenBank/DDBJ whole genome shotgun (WGS) entry which is preliminary data.</text>
</comment>
<proteinExistence type="predicted"/>
<dbReference type="Proteomes" id="UP001265259">
    <property type="component" value="Unassembled WGS sequence"/>
</dbReference>
<sequence length="150" mass="16757">MKIWTKGDLDPAKSRTFELEDYMFDQIQSPSLFTSSDPVASLRDFVVSHREGLLHAAGLLGGKRGTGLVLEILEELSSARPVSRRTRTRVIALIELLSLERVHELGSEECFYFAAIDPCDPVVEEICLLTDGLRDALPLASPHHRQPPEF</sequence>
<protein>
    <submittedName>
        <fullName evidence="1">Uncharacterized protein</fullName>
    </submittedName>
</protein>
<dbReference type="RefSeq" id="WP_311691928.1">
    <property type="nucleotide sequence ID" value="NZ_JAVRHL010000003.1"/>
</dbReference>
<keyword evidence="2" id="KW-1185">Reference proteome</keyword>